<keyword evidence="1" id="KW-0175">Coiled coil</keyword>
<name>A0ABX2EVI3_9PSEU</name>
<dbReference type="PANTHER" id="PTHR43252">
    <property type="entry name" value="TRANSCRIPTIONAL REGULATOR YQJI"/>
    <property type="match status" value="1"/>
</dbReference>
<dbReference type="RefSeq" id="WP_173123333.1">
    <property type="nucleotide sequence ID" value="NZ_CBCSGW010000022.1"/>
</dbReference>
<evidence type="ECO:0000313" key="4">
    <source>
        <dbReference type="EMBL" id="NRN62989.1"/>
    </source>
</evidence>
<dbReference type="InterPro" id="IPR018309">
    <property type="entry name" value="Tscrpt_reg_PadR_C"/>
</dbReference>
<keyword evidence="4" id="KW-0238">DNA-binding</keyword>
<protein>
    <submittedName>
        <fullName evidence="4">DNA-binding PadR family transcriptional regulator</fullName>
    </submittedName>
</protein>
<gene>
    <name evidence="4" type="ORF">GC106_1900</name>
</gene>
<evidence type="ECO:0000256" key="1">
    <source>
        <dbReference type="SAM" id="Coils"/>
    </source>
</evidence>
<keyword evidence="5" id="KW-1185">Reference proteome</keyword>
<feature type="domain" description="Transcription regulator PadR N-terminal" evidence="2">
    <location>
        <begin position="7"/>
        <end position="80"/>
    </location>
</feature>
<dbReference type="GO" id="GO:0003677">
    <property type="term" value="F:DNA binding"/>
    <property type="evidence" value="ECO:0007669"/>
    <property type="project" value="UniProtKB-KW"/>
</dbReference>
<evidence type="ECO:0000313" key="5">
    <source>
        <dbReference type="Proteomes" id="UP000763557"/>
    </source>
</evidence>
<dbReference type="Pfam" id="PF03551">
    <property type="entry name" value="PadR"/>
    <property type="match status" value="1"/>
</dbReference>
<evidence type="ECO:0000259" key="2">
    <source>
        <dbReference type="Pfam" id="PF03551"/>
    </source>
</evidence>
<dbReference type="InterPro" id="IPR036390">
    <property type="entry name" value="WH_DNA-bd_sf"/>
</dbReference>
<evidence type="ECO:0000259" key="3">
    <source>
        <dbReference type="Pfam" id="PF10400"/>
    </source>
</evidence>
<comment type="caution">
    <text evidence="4">The sequence shown here is derived from an EMBL/GenBank/DDBJ whole genome shotgun (WGS) entry which is preliminary data.</text>
</comment>
<sequence length="185" mass="20430">MALRHALLAALLDRELSGYQLSKLFDLGASSFWHASSQQLYAELGKLEADGLLTGHEVVQQGRPNKRVFALTDAGRDELTRFTGAPTKPTSIRDDLMVKAYAEQAADPDTLIKQLEDRAAQSRAKAEFLAAQLEKLRGDKPEADFLASADNVGPYLAGTRGKMYHDDQAEWCEWAAAILRHRTTS</sequence>
<dbReference type="InterPro" id="IPR036388">
    <property type="entry name" value="WH-like_DNA-bd_sf"/>
</dbReference>
<feature type="coiled-coil region" evidence="1">
    <location>
        <begin position="112"/>
        <end position="139"/>
    </location>
</feature>
<proteinExistence type="predicted"/>
<organism evidence="4 5">
    <name type="scientific">Kibdelosporangium persicum</name>
    <dbReference type="NCBI Taxonomy" id="2698649"/>
    <lineage>
        <taxon>Bacteria</taxon>
        <taxon>Bacillati</taxon>
        <taxon>Actinomycetota</taxon>
        <taxon>Actinomycetes</taxon>
        <taxon>Pseudonocardiales</taxon>
        <taxon>Pseudonocardiaceae</taxon>
        <taxon>Kibdelosporangium</taxon>
    </lineage>
</organism>
<dbReference type="SUPFAM" id="SSF46785">
    <property type="entry name" value="Winged helix' DNA-binding domain"/>
    <property type="match status" value="1"/>
</dbReference>
<reference evidence="4 5" key="1">
    <citation type="submission" date="2020-01" db="EMBL/GenBank/DDBJ databases">
        <title>Kibdelosporangium persica a novel Actinomycetes from a hot desert in Iran.</title>
        <authorList>
            <person name="Safaei N."/>
            <person name="Zaburannyi N."/>
            <person name="Mueller R."/>
            <person name="Wink J."/>
        </authorList>
    </citation>
    <scope>NUCLEOTIDE SEQUENCE [LARGE SCALE GENOMIC DNA]</scope>
    <source>
        <strain evidence="4 5">4NS15</strain>
    </source>
</reference>
<dbReference type="Pfam" id="PF10400">
    <property type="entry name" value="Vir_act_alpha_C"/>
    <property type="match status" value="1"/>
</dbReference>
<dbReference type="PANTHER" id="PTHR43252:SF4">
    <property type="entry name" value="TRANSCRIPTIONAL REGULATORY PROTEIN"/>
    <property type="match status" value="1"/>
</dbReference>
<dbReference type="Gene3D" id="6.10.140.190">
    <property type="match status" value="1"/>
</dbReference>
<feature type="domain" description="Transcription regulator PadR C-terminal" evidence="3">
    <location>
        <begin position="92"/>
        <end position="180"/>
    </location>
</feature>
<dbReference type="Gene3D" id="1.10.10.10">
    <property type="entry name" value="Winged helix-like DNA-binding domain superfamily/Winged helix DNA-binding domain"/>
    <property type="match status" value="1"/>
</dbReference>
<dbReference type="EMBL" id="JAAATY010000001">
    <property type="protein sequence ID" value="NRN62989.1"/>
    <property type="molecule type" value="Genomic_DNA"/>
</dbReference>
<accession>A0ABX2EVI3</accession>
<dbReference type="InterPro" id="IPR005149">
    <property type="entry name" value="Tscrpt_reg_PadR_N"/>
</dbReference>
<dbReference type="Proteomes" id="UP000763557">
    <property type="component" value="Unassembled WGS sequence"/>
</dbReference>